<evidence type="ECO:0000313" key="9">
    <source>
        <dbReference type="Proteomes" id="UP000186469"/>
    </source>
</evidence>
<dbReference type="PANTHER" id="PTHR10491">
    <property type="entry name" value="DTDP-4-DEHYDRORHAMNOSE REDUCTASE"/>
    <property type="match status" value="1"/>
</dbReference>
<dbReference type="Pfam" id="PF04321">
    <property type="entry name" value="RmlD_sub_bind"/>
    <property type="match status" value="1"/>
</dbReference>
<dbReference type="GO" id="GO:0008831">
    <property type="term" value="F:dTDP-4-dehydrorhamnose reductase activity"/>
    <property type="evidence" value="ECO:0007669"/>
    <property type="project" value="UniProtKB-EC"/>
</dbReference>
<dbReference type="InterPro" id="IPR036291">
    <property type="entry name" value="NAD(P)-bd_dom_sf"/>
</dbReference>
<evidence type="ECO:0000259" key="7">
    <source>
        <dbReference type="Pfam" id="PF04321"/>
    </source>
</evidence>
<dbReference type="RefSeq" id="WP_072696224.1">
    <property type="nucleotide sequence ID" value="NZ_FRDI01000003.1"/>
</dbReference>
<comment type="function">
    <text evidence="6">Catalyzes the reduction of dTDP-6-deoxy-L-lyxo-4-hexulose to yield dTDP-L-rhamnose.</text>
</comment>
<dbReference type="OrthoDB" id="9803892at2"/>
<dbReference type="EC" id="1.1.1.133" evidence="3 6"/>
<dbReference type="UniPathway" id="UPA00124"/>
<evidence type="ECO:0000256" key="6">
    <source>
        <dbReference type="RuleBase" id="RU364082"/>
    </source>
</evidence>
<dbReference type="STRING" id="1121455.SAMN02745728_00517"/>
<protein>
    <recommendedName>
        <fullName evidence="4 6">dTDP-4-dehydrorhamnose reductase</fullName>
        <ecNumber evidence="3 6">1.1.1.133</ecNumber>
    </recommendedName>
</protein>
<comment type="pathway">
    <text evidence="1 6">Carbohydrate biosynthesis; dTDP-L-rhamnose biosynthesis.</text>
</comment>
<dbReference type="InterPro" id="IPR005913">
    <property type="entry name" value="dTDP_dehydrorham_reduct"/>
</dbReference>
<dbReference type="CDD" id="cd05254">
    <property type="entry name" value="dTDP_HR_like_SDR_e"/>
    <property type="match status" value="1"/>
</dbReference>
<feature type="domain" description="RmlD-like substrate binding" evidence="7">
    <location>
        <begin position="13"/>
        <end position="294"/>
    </location>
</feature>
<accession>A0A1M7S6L4</accession>
<keyword evidence="9" id="KW-1185">Reference proteome</keyword>
<dbReference type="Gene3D" id="3.90.25.10">
    <property type="entry name" value="UDP-galactose 4-epimerase, domain 1"/>
    <property type="match status" value="1"/>
</dbReference>
<dbReference type="InterPro" id="IPR029903">
    <property type="entry name" value="RmlD-like-bd"/>
</dbReference>
<dbReference type="Gene3D" id="3.40.50.720">
    <property type="entry name" value="NAD(P)-binding Rossmann-like Domain"/>
    <property type="match status" value="1"/>
</dbReference>
<evidence type="ECO:0000256" key="3">
    <source>
        <dbReference type="ARBA" id="ARBA00012929"/>
    </source>
</evidence>
<dbReference type="AlphaFoldDB" id="A0A1M7S6L4"/>
<evidence type="ECO:0000256" key="1">
    <source>
        <dbReference type="ARBA" id="ARBA00004781"/>
    </source>
</evidence>
<keyword evidence="6" id="KW-0560">Oxidoreductase</keyword>
<sequence>MVTLQEDKDQASKVLILGGDGGLLGSALVCVFKADGWKVDATKRKDFDHLDPVRLKEVISASKPDLIINTIAYTQVDQAEDEPQQADKVNRILPLTLGEIVKKLGIKLIHYSTDFVFSGSKKKPYLTTDEPSSESVYGKTKLDGEKTLLALDSKDICIIRTAWLFGPSKKNFVATILKLCETKKELNVVFDQIGSPTYTVDLAEYSLALAKKLMLGQASGIYHIVNSGQASWCELAAEAVRLSQSDCRILAISSDQYPQKAKRPPYSVLDTSRFTELTGVTPRPWLKGLSDFLYREDKNQVCK</sequence>
<dbReference type="SUPFAM" id="SSF51735">
    <property type="entry name" value="NAD(P)-binding Rossmann-fold domains"/>
    <property type="match status" value="1"/>
</dbReference>
<comment type="catalytic activity">
    <reaction evidence="5">
        <text>dTDP-beta-L-rhamnose + NADP(+) = dTDP-4-dehydro-beta-L-rhamnose + NADPH + H(+)</text>
        <dbReference type="Rhea" id="RHEA:21796"/>
        <dbReference type="ChEBI" id="CHEBI:15378"/>
        <dbReference type="ChEBI" id="CHEBI:57510"/>
        <dbReference type="ChEBI" id="CHEBI:57783"/>
        <dbReference type="ChEBI" id="CHEBI:58349"/>
        <dbReference type="ChEBI" id="CHEBI:62830"/>
        <dbReference type="EC" id="1.1.1.133"/>
    </reaction>
</comment>
<name>A0A1M7S6L4_9BACT</name>
<dbReference type="GO" id="GO:0019305">
    <property type="term" value="P:dTDP-rhamnose biosynthetic process"/>
    <property type="evidence" value="ECO:0007669"/>
    <property type="project" value="UniProtKB-UniPathway"/>
</dbReference>
<comment type="similarity">
    <text evidence="2 6">Belongs to the dTDP-4-dehydrorhamnose reductase family.</text>
</comment>
<dbReference type="Proteomes" id="UP000186469">
    <property type="component" value="Unassembled WGS sequence"/>
</dbReference>
<organism evidence="8 9">
    <name type="scientific">Desulfovibrio litoralis DSM 11393</name>
    <dbReference type="NCBI Taxonomy" id="1121455"/>
    <lineage>
        <taxon>Bacteria</taxon>
        <taxon>Pseudomonadati</taxon>
        <taxon>Thermodesulfobacteriota</taxon>
        <taxon>Desulfovibrionia</taxon>
        <taxon>Desulfovibrionales</taxon>
        <taxon>Desulfovibrionaceae</taxon>
        <taxon>Desulfovibrio</taxon>
    </lineage>
</organism>
<gene>
    <name evidence="8" type="ORF">SAMN02745728_00517</name>
</gene>
<dbReference type="PANTHER" id="PTHR10491:SF4">
    <property type="entry name" value="METHIONINE ADENOSYLTRANSFERASE 2 SUBUNIT BETA"/>
    <property type="match status" value="1"/>
</dbReference>
<reference evidence="8 9" key="1">
    <citation type="submission" date="2016-12" db="EMBL/GenBank/DDBJ databases">
        <authorList>
            <person name="Song W.-J."/>
            <person name="Kurnit D.M."/>
        </authorList>
    </citation>
    <scope>NUCLEOTIDE SEQUENCE [LARGE SCALE GENOMIC DNA]</scope>
    <source>
        <strain evidence="8 9">DSM 11393</strain>
    </source>
</reference>
<evidence type="ECO:0000256" key="5">
    <source>
        <dbReference type="ARBA" id="ARBA00048200"/>
    </source>
</evidence>
<keyword evidence="6" id="KW-0521">NADP</keyword>
<dbReference type="EMBL" id="FRDI01000003">
    <property type="protein sequence ID" value="SHN54287.1"/>
    <property type="molecule type" value="Genomic_DNA"/>
</dbReference>
<evidence type="ECO:0000313" key="8">
    <source>
        <dbReference type="EMBL" id="SHN54287.1"/>
    </source>
</evidence>
<dbReference type="NCBIfam" id="TIGR01214">
    <property type="entry name" value="rmlD"/>
    <property type="match status" value="1"/>
</dbReference>
<evidence type="ECO:0000256" key="2">
    <source>
        <dbReference type="ARBA" id="ARBA00010944"/>
    </source>
</evidence>
<evidence type="ECO:0000256" key="4">
    <source>
        <dbReference type="ARBA" id="ARBA00017099"/>
    </source>
</evidence>
<proteinExistence type="inferred from homology"/>